<keyword evidence="5" id="KW-1185">Reference proteome</keyword>
<dbReference type="EC" id="2.3.1.82" evidence="4"/>
<dbReference type="SUPFAM" id="SSF55729">
    <property type="entry name" value="Acyl-CoA N-acyltransferases (Nat)"/>
    <property type="match status" value="1"/>
</dbReference>
<keyword evidence="2 4" id="KW-0012">Acyltransferase</keyword>
<dbReference type="PROSITE" id="PS51186">
    <property type="entry name" value="GNAT"/>
    <property type="match status" value="1"/>
</dbReference>
<gene>
    <name evidence="4" type="ORF">J2W56_000784</name>
</gene>
<dbReference type="Proteomes" id="UP001251217">
    <property type="component" value="Unassembled WGS sequence"/>
</dbReference>
<evidence type="ECO:0000256" key="1">
    <source>
        <dbReference type="ARBA" id="ARBA00022679"/>
    </source>
</evidence>
<dbReference type="EMBL" id="JAVDWW010000001">
    <property type="protein sequence ID" value="MDR7167066.1"/>
    <property type="molecule type" value="Genomic_DNA"/>
</dbReference>
<comment type="caution">
    <text evidence="4">The sequence shown here is derived from an EMBL/GenBank/DDBJ whole genome shotgun (WGS) entry which is preliminary data.</text>
</comment>
<protein>
    <submittedName>
        <fullName evidence="4">Aminoglycoside 6'-N-acetyltransferase I</fullName>
        <ecNumber evidence="4">2.3.1.82</ecNumber>
    </submittedName>
</protein>
<name>A0ABU1XAE2_9NOCA</name>
<dbReference type="InterPro" id="IPR016181">
    <property type="entry name" value="Acyl_CoA_acyltransferase"/>
</dbReference>
<proteinExistence type="predicted"/>
<dbReference type="Pfam" id="PF00583">
    <property type="entry name" value="Acetyltransf_1"/>
    <property type="match status" value="1"/>
</dbReference>
<evidence type="ECO:0000256" key="2">
    <source>
        <dbReference type="ARBA" id="ARBA00023315"/>
    </source>
</evidence>
<evidence type="ECO:0000259" key="3">
    <source>
        <dbReference type="PROSITE" id="PS51186"/>
    </source>
</evidence>
<evidence type="ECO:0000313" key="5">
    <source>
        <dbReference type="Proteomes" id="UP001251217"/>
    </source>
</evidence>
<dbReference type="PANTHER" id="PTHR43877">
    <property type="entry name" value="AMINOALKYLPHOSPHONATE N-ACETYLTRANSFERASE-RELATED-RELATED"/>
    <property type="match status" value="1"/>
</dbReference>
<dbReference type="Gene3D" id="3.40.630.30">
    <property type="match status" value="1"/>
</dbReference>
<dbReference type="InterPro" id="IPR000182">
    <property type="entry name" value="GNAT_dom"/>
</dbReference>
<dbReference type="CDD" id="cd04301">
    <property type="entry name" value="NAT_SF"/>
    <property type="match status" value="1"/>
</dbReference>
<feature type="domain" description="N-acetyltransferase" evidence="3">
    <location>
        <begin position="1"/>
        <end position="147"/>
    </location>
</feature>
<dbReference type="GO" id="GO:0047663">
    <property type="term" value="F:aminoglycoside 6'-N-acetyltransferase activity"/>
    <property type="evidence" value="ECO:0007669"/>
    <property type="project" value="UniProtKB-EC"/>
</dbReference>
<evidence type="ECO:0000313" key="4">
    <source>
        <dbReference type="EMBL" id="MDR7167066.1"/>
    </source>
</evidence>
<reference evidence="4 5" key="1">
    <citation type="submission" date="2023-07" db="EMBL/GenBank/DDBJ databases">
        <title>Sorghum-associated microbial communities from plants grown in Nebraska, USA.</title>
        <authorList>
            <person name="Schachtman D."/>
        </authorList>
    </citation>
    <scope>NUCLEOTIDE SEQUENCE [LARGE SCALE GENOMIC DNA]</scope>
    <source>
        <strain evidence="4 5">4272</strain>
    </source>
</reference>
<dbReference type="RefSeq" id="WP_310398920.1">
    <property type="nucleotide sequence ID" value="NZ_JAVDWW010000001.1"/>
</dbReference>
<dbReference type="InterPro" id="IPR050832">
    <property type="entry name" value="Bact_Acetyltransf"/>
</dbReference>
<accession>A0ABU1XAE2</accession>
<keyword evidence="1 4" id="KW-0808">Transferase</keyword>
<sequence>MRIAAARPEHFDGLFALVVAFYAEGGFSTPERVLRRNLLSLTESDTARVCVADNDGRLLGFAVTTTSFGLEHGLIAELEDLYVIPAARRHGVGAALIDDSATWARIRGCHHLELVIAPTSRDAARLDSYYRSRGFRDQGRRLLTREL</sequence>
<organism evidence="4 5">
    <name type="scientific">Nocardia kruczakiae</name>
    <dbReference type="NCBI Taxonomy" id="261477"/>
    <lineage>
        <taxon>Bacteria</taxon>
        <taxon>Bacillati</taxon>
        <taxon>Actinomycetota</taxon>
        <taxon>Actinomycetes</taxon>
        <taxon>Mycobacteriales</taxon>
        <taxon>Nocardiaceae</taxon>
        <taxon>Nocardia</taxon>
    </lineage>
</organism>